<feature type="region of interest" description="Disordered" evidence="1">
    <location>
        <begin position="1"/>
        <end position="21"/>
    </location>
</feature>
<gene>
    <name evidence="3" type="ORF">CAUJ_LOCUS2948</name>
</gene>
<keyword evidence="2" id="KW-1133">Transmembrane helix</keyword>
<protein>
    <submittedName>
        <fullName evidence="3">Uncharacterized protein</fullName>
    </submittedName>
</protein>
<keyword evidence="2" id="KW-0472">Membrane</keyword>
<keyword evidence="4" id="KW-1185">Reference proteome</keyword>
<organism evidence="3 4">
    <name type="scientific">Caenorhabditis auriculariae</name>
    <dbReference type="NCBI Taxonomy" id="2777116"/>
    <lineage>
        <taxon>Eukaryota</taxon>
        <taxon>Metazoa</taxon>
        <taxon>Ecdysozoa</taxon>
        <taxon>Nematoda</taxon>
        <taxon>Chromadorea</taxon>
        <taxon>Rhabditida</taxon>
        <taxon>Rhabditina</taxon>
        <taxon>Rhabditomorpha</taxon>
        <taxon>Rhabditoidea</taxon>
        <taxon>Rhabditidae</taxon>
        <taxon>Peloderinae</taxon>
        <taxon>Caenorhabditis</taxon>
    </lineage>
</organism>
<evidence type="ECO:0000256" key="1">
    <source>
        <dbReference type="SAM" id="MobiDB-lite"/>
    </source>
</evidence>
<dbReference type="EMBL" id="CAJGYM010000005">
    <property type="protein sequence ID" value="CAD6187029.1"/>
    <property type="molecule type" value="Genomic_DNA"/>
</dbReference>
<sequence length="106" mass="11777">MDSTATKAVKPDANMAKKRRVSGYVPMRATVQAEGNNNLMDLQDGSYSDRSLASRRLDKKRMNLPLIVQMMMNTGPGFMTPAFYPLNKSHEDDVFESADSSDANKT</sequence>
<name>A0A8S1GUP8_9PELO</name>
<dbReference type="Proteomes" id="UP000835052">
    <property type="component" value="Unassembled WGS sequence"/>
</dbReference>
<evidence type="ECO:0000256" key="2">
    <source>
        <dbReference type="SAM" id="Phobius"/>
    </source>
</evidence>
<comment type="caution">
    <text evidence="3">The sequence shown here is derived from an EMBL/GenBank/DDBJ whole genome shotgun (WGS) entry which is preliminary data.</text>
</comment>
<evidence type="ECO:0000313" key="4">
    <source>
        <dbReference type="Proteomes" id="UP000835052"/>
    </source>
</evidence>
<proteinExistence type="predicted"/>
<keyword evidence="2" id="KW-0812">Transmembrane</keyword>
<feature type="transmembrane region" description="Helical" evidence="2">
    <location>
        <begin position="64"/>
        <end position="84"/>
    </location>
</feature>
<accession>A0A8S1GUP8</accession>
<evidence type="ECO:0000313" key="3">
    <source>
        <dbReference type="EMBL" id="CAD6187029.1"/>
    </source>
</evidence>
<dbReference type="AlphaFoldDB" id="A0A8S1GUP8"/>
<reference evidence="3" key="1">
    <citation type="submission" date="2020-10" db="EMBL/GenBank/DDBJ databases">
        <authorList>
            <person name="Kikuchi T."/>
        </authorList>
    </citation>
    <scope>NUCLEOTIDE SEQUENCE</scope>
    <source>
        <strain evidence="3">NKZ352</strain>
    </source>
</reference>